<keyword evidence="3 6" id="KW-0812">Transmembrane</keyword>
<dbReference type="InterPro" id="IPR013655">
    <property type="entry name" value="PAS_fold_3"/>
</dbReference>
<dbReference type="Pfam" id="PF08447">
    <property type="entry name" value="PAS_3"/>
    <property type="match status" value="1"/>
</dbReference>
<feature type="domain" description="PAC" evidence="8">
    <location>
        <begin position="263"/>
        <end position="317"/>
    </location>
</feature>
<evidence type="ECO:0000256" key="2">
    <source>
        <dbReference type="ARBA" id="ARBA00022475"/>
    </source>
</evidence>
<dbReference type="PANTHER" id="PTHR45228:SF9">
    <property type="entry name" value="3'3'-CGAMP-SPECIFIC PHOSPHODIESTERASE 2"/>
    <property type="match status" value="1"/>
</dbReference>
<dbReference type="PROSITE" id="PS50113">
    <property type="entry name" value="PAC"/>
    <property type="match status" value="1"/>
</dbReference>
<proteinExistence type="predicted"/>
<dbReference type="SUPFAM" id="SSF109604">
    <property type="entry name" value="HD-domain/PDEase-like"/>
    <property type="match status" value="1"/>
</dbReference>
<dbReference type="Gene3D" id="3.30.450.20">
    <property type="entry name" value="PAS domain"/>
    <property type="match status" value="1"/>
</dbReference>
<dbReference type="Pfam" id="PF13487">
    <property type="entry name" value="HD_5"/>
    <property type="match status" value="1"/>
</dbReference>
<organism evidence="10 11">
    <name type="scientific">Psychrosphaera aquimarina</name>
    <dbReference type="NCBI Taxonomy" id="2044854"/>
    <lineage>
        <taxon>Bacteria</taxon>
        <taxon>Pseudomonadati</taxon>
        <taxon>Pseudomonadota</taxon>
        <taxon>Gammaproteobacteria</taxon>
        <taxon>Alteromonadales</taxon>
        <taxon>Pseudoalteromonadaceae</taxon>
        <taxon>Psychrosphaera</taxon>
    </lineage>
</organism>
<keyword evidence="10" id="KW-0675">Receptor</keyword>
<dbReference type="InterPro" id="IPR003607">
    <property type="entry name" value="HD/PDEase_dom"/>
</dbReference>
<dbReference type="NCBIfam" id="TIGR00229">
    <property type="entry name" value="sensory_box"/>
    <property type="match status" value="1"/>
</dbReference>
<evidence type="ECO:0000256" key="6">
    <source>
        <dbReference type="SAM" id="Phobius"/>
    </source>
</evidence>
<keyword evidence="11" id="KW-1185">Reference proteome</keyword>
<name>A0ABU3R1M9_9GAMM</name>
<protein>
    <submittedName>
        <fullName evidence="10">LytS/YhcK type 5TM receptor domain-containing protein</fullName>
    </submittedName>
</protein>
<feature type="transmembrane region" description="Helical" evidence="6">
    <location>
        <begin position="162"/>
        <end position="181"/>
    </location>
</feature>
<evidence type="ECO:0000256" key="4">
    <source>
        <dbReference type="ARBA" id="ARBA00022989"/>
    </source>
</evidence>
<dbReference type="SMART" id="SM00471">
    <property type="entry name" value="HDc"/>
    <property type="match status" value="1"/>
</dbReference>
<feature type="transmembrane region" description="Helical" evidence="6">
    <location>
        <begin position="132"/>
        <end position="150"/>
    </location>
</feature>
<dbReference type="SMART" id="SM00086">
    <property type="entry name" value="PAC"/>
    <property type="match status" value="1"/>
</dbReference>
<gene>
    <name evidence="10" type="ORF">RT723_10630</name>
</gene>
<dbReference type="InterPro" id="IPR035965">
    <property type="entry name" value="PAS-like_dom_sf"/>
</dbReference>
<dbReference type="PANTHER" id="PTHR45228">
    <property type="entry name" value="CYCLIC DI-GMP PHOSPHODIESTERASE TM_0186-RELATED"/>
    <property type="match status" value="1"/>
</dbReference>
<evidence type="ECO:0000259" key="9">
    <source>
        <dbReference type="PROSITE" id="PS51832"/>
    </source>
</evidence>
<comment type="caution">
    <text evidence="10">The sequence shown here is derived from an EMBL/GenBank/DDBJ whole genome shotgun (WGS) entry which is preliminary data.</text>
</comment>
<dbReference type="InterPro" id="IPR001610">
    <property type="entry name" value="PAC"/>
</dbReference>
<dbReference type="CDD" id="cd00077">
    <property type="entry name" value="HDc"/>
    <property type="match status" value="1"/>
</dbReference>
<dbReference type="Pfam" id="PF07694">
    <property type="entry name" value="5TM-5TMR_LYT"/>
    <property type="match status" value="1"/>
</dbReference>
<dbReference type="InterPro" id="IPR037522">
    <property type="entry name" value="HD_GYP_dom"/>
</dbReference>
<dbReference type="SUPFAM" id="SSF55785">
    <property type="entry name" value="PYP-like sensor domain (PAS domain)"/>
    <property type="match status" value="1"/>
</dbReference>
<comment type="subcellular location">
    <subcellularLocation>
        <location evidence="1">Cell membrane</location>
        <topology evidence="1">Multi-pass membrane protein</topology>
    </subcellularLocation>
</comment>
<evidence type="ECO:0000256" key="3">
    <source>
        <dbReference type="ARBA" id="ARBA00022692"/>
    </source>
</evidence>
<dbReference type="PROSITE" id="PS50112">
    <property type="entry name" value="PAS"/>
    <property type="match status" value="1"/>
</dbReference>
<dbReference type="InterPro" id="IPR000014">
    <property type="entry name" value="PAS"/>
</dbReference>
<dbReference type="EMBL" id="JAWCUA010000007">
    <property type="protein sequence ID" value="MDU0113444.1"/>
    <property type="molecule type" value="Genomic_DNA"/>
</dbReference>
<evidence type="ECO:0000313" key="10">
    <source>
        <dbReference type="EMBL" id="MDU0113444.1"/>
    </source>
</evidence>
<evidence type="ECO:0000313" key="11">
    <source>
        <dbReference type="Proteomes" id="UP001257914"/>
    </source>
</evidence>
<dbReference type="Gene3D" id="1.10.1760.20">
    <property type="match status" value="1"/>
</dbReference>
<dbReference type="PROSITE" id="PS51832">
    <property type="entry name" value="HD_GYP"/>
    <property type="match status" value="1"/>
</dbReference>
<dbReference type="CDD" id="cd00130">
    <property type="entry name" value="PAS"/>
    <property type="match status" value="1"/>
</dbReference>
<keyword evidence="5 6" id="KW-0472">Membrane</keyword>
<evidence type="ECO:0000259" key="7">
    <source>
        <dbReference type="PROSITE" id="PS50112"/>
    </source>
</evidence>
<dbReference type="Proteomes" id="UP001257914">
    <property type="component" value="Unassembled WGS sequence"/>
</dbReference>
<sequence>MLIELIKASALLLSLCLLQSFAIRFINKNELTKQIVSGGIFGGICIIGMILPIEVTPGVIFDPRTVVLSMAGLFGGPVVSAIAAALAGAYRLFLGGGGVYVGVAVVIASTCLGLGYRYCVHKGLMKVNIVQLLLFGLLVHVVEVLLFTQLPADALERVMSTIALPIILIFTPATVLLGMLLKDVEDRFNTEQALSKTLDDFDRNVIFSKTDLTGKITHASKAFCEISGFELTELVGQPHNIVRHPDTPSSLFEDLWKTIKRKKTFHIVLKNRKKCGDSYWVDSQIEPEFDSDGKHIGYIATRFDITDRKEVEQLHEEIAETQREVIFRMGEIGETRSKETGNHVRRVAEYSKLLALYFGLSEDEAELIKQASPMHDIGKVGIPDAILNKPGKLDAEEWIIMQTHAQIGHDMLMDSPRPLLKAAAIVAYEHHEKYDGSGYPQGLSGENIHLYGRITAVADVFDALGSDRCYKKAWDDEKIFKLFKDEKGKHFDPKLIDIFFDNLDEFLAIREKFYDN</sequence>
<dbReference type="InterPro" id="IPR011620">
    <property type="entry name" value="Sig_transdc_His_kinase_LytS_TM"/>
</dbReference>
<keyword evidence="2" id="KW-1003">Cell membrane</keyword>
<dbReference type="Gene3D" id="1.10.3210.10">
    <property type="entry name" value="Hypothetical protein af1432"/>
    <property type="match status" value="1"/>
</dbReference>
<dbReference type="RefSeq" id="WP_315947049.1">
    <property type="nucleotide sequence ID" value="NZ_JAWCUA010000007.1"/>
</dbReference>
<evidence type="ECO:0000256" key="1">
    <source>
        <dbReference type="ARBA" id="ARBA00004651"/>
    </source>
</evidence>
<accession>A0ABU3R1M9</accession>
<evidence type="ECO:0000259" key="8">
    <source>
        <dbReference type="PROSITE" id="PS50113"/>
    </source>
</evidence>
<feature type="domain" description="PAS" evidence="7">
    <location>
        <begin position="190"/>
        <end position="262"/>
    </location>
</feature>
<keyword evidence="4 6" id="KW-1133">Transmembrane helix</keyword>
<dbReference type="InterPro" id="IPR000700">
    <property type="entry name" value="PAS-assoc_C"/>
</dbReference>
<feature type="transmembrane region" description="Helical" evidence="6">
    <location>
        <begin position="38"/>
        <end position="61"/>
    </location>
</feature>
<feature type="transmembrane region" description="Helical" evidence="6">
    <location>
        <begin position="73"/>
        <end position="93"/>
    </location>
</feature>
<reference evidence="10 11" key="1">
    <citation type="submission" date="2023-10" db="EMBL/GenBank/DDBJ databases">
        <title>Psychrosphaera aquimaarina strain SW33 isolated from seawater.</title>
        <authorList>
            <person name="Bayburt H."/>
            <person name="Kim J.M."/>
            <person name="Choi B.J."/>
            <person name="Jeon C.O."/>
        </authorList>
    </citation>
    <scope>NUCLEOTIDE SEQUENCE [LARGE SCALE GENOMIC DNA]</scope>
    <source>
        <strain evidence="10 11">KCTC 52743</strain>
    </source>
</reference>
<evidence type="ECO:0000256" key="5">
    <source>
        <dbReference type="ARBA" id="ARBA00023136"/>
    </source>
</evidence>
<feature type="transmembrane region" description="Helical" evidence="6">
    <location>
        <begin position="99"/>
        <end position="120"/>
    </location>
</feature>
<dbReference type="InterPro" id="IPR052020">
    <property type="entry name" value="Cyclic_di-GMP/3'3'-cGAMP_PDE"/>
</dbReference>
<feature type="domain" description="HD-GYP" evidence="9">
    <location>
        <begin position="318"/>
        <end position="515"/>
    </location>
</feature>